<feature type="chain" id="PRO_5021389340" description="WSC domain-containing protein" evidence="3">
    <location>
        <begin position="22"/>
        <end position="461"/>
    </location>
</feature>
<sequence length="461" mass="47422">MTAVMRYVAAAAALLLPLAAAQTIPSGCYLLPPSQQSVFNSDSMVPEMCTQKCGPSQLALIAPTLESIWNFHCACASATPASRASIPCSVKCPGAPIPSQAPPCGGSFNGQISWSAYGNLPPALVVAPDPVVVENPQPSAKSEDPSSPPAVTSAQPASVIESQQPVSTSSSSSSVSVQPLKPSSAFPSTTFSASESSISAAARNGSVPIAPPSYQGDGGITSEKNAGLNSVGLIAGGFVAGVVVLAVGFTVIAQRRRKQRPYKQNTAQEPYGDSNRLIQQEQQQHRSGGFDSCDDTESMSSVSLPPLAAQLNMSYLKDDSPPVLLYGFGSRATTLNTVNSPEISFGSPTRTAALGAMPDKLKYSLGTKDSSQTSSTSSIGTPATCLVSGPGGVGGGSVLYPSYYSGGSSYSPLLKLNRGSVGGSSVAASSLFMRGLAKNMKSDEESARGMRQDVLYTQRRG</sequence>
<keyword evidence="2" id="KW-0812">Transmembrane</keyword>
<keyword evidence="5" id="KW-1185">Reference proteome</keyword>
<feature type="signal peptide" evidence="3">
    <location>
        <begin position="1"/>
        <end position="21"/>
    </location>
</feature>
<feature type="compositionally biased region" description="Low complexity" evidence="1">
    <location>
        <begin position="162"/>
        <end position="189"/>
    </location>
</feature>
<feature type="region of interest" description="Disordered" evidence="1">
    <location>
        <begin position="257"/>
        <end position="297"/>
    </location>
</feature>
<feature type="compositionally biased region" description="Polar residues" evidence="1">
    <location>
        <begin position="276"/>
        <end position="286"/>
    </location>
</feature>
<accession>A0A507FJ76</accession>
<evidence type="ECO:0000256" key="1">
    <source>
        <dbReference type="SAM" id="MobiDB-lite"/>
    </source>
</evidence>
<name>A0A507FJ76_9FUNG</name>
<dbReference type="OrthoDB" id="2147562at2759"/>
<gene>
    <name evidence="4" type="ORF">CcCBS67573_g02362</name>
</gene>
<proteinExistence type="predicted"/>
<evidence type="ECO:0000256" key="2">
    <source>
        <dbReference type="SAM" id="Phobius"/>
    </source>
</evidence>
<evidence type="ECO:0000313" key="5">
    <source>
        <dbReference type="Proteomes" id="UP000320333"/>
    </source>
</evidence>
<comment type="caution">
    <text evidence="4">The sequence shown here is derived from an EMBL/GenBank/DDBJ whole genome shotgun (WGS) entry which is preliminary data.</text>
</comment>
<keyword evidence="3" id="KW-0732">Signal</keyword>
<protein>
    <recommendedName>
        <fullName evidence="6">WSC domain-containing protein</fullName>
    </recommendedName>
</protein>
<feature type="transmembrane region" description="Helical" evidence="2">
    <location>
        <begin position="231"/>
        <end position="253"/>
    </location>
</feature>
<evidence type="ECO:0000313" key="4">
    <source>
        <dbReference type="EMBL" id="TPX76364.1"/>
    </source>
</evidence>
<reference evidence="4 5" key="1">
    <citation type="journal article" date="2019" name="Sci. Rep.">
        <title>Comparative genomics of chytrid fungi reveal insights into the obligate biotrophic and pathogenic lifestyle of Synchytrium endobioticum.</title>
        <authorList>
            <person name="van de Vossenberg B.T.L.H."/>
            <person name="Warris S."/>
            <person name="Nguyen H.D.T."/>
            <person name="van Gent-Pelzer M.P.E."/>
            <person name="Joly D.L."/>
            <person name="van de Geest H.C."/>
            <person name="Bonants P.J.M."/>
            <person name="Smith D.S."/>
            <person name="Levesque C.A."/>
            <person name="van der Lee T.A.J."/>
        </authorList>
    </citation>
    <scope>NUCLEOTIDE SEQUENCE [LARGE SCALE GENOMIC DNA]</scope>
    <source>
        <strain evidence="4 5">CBS 675.73</strain>
    </source>
</reference>
<organism evidence="4 5">
    <name type="scientific">Chytriomyces confervae</name>
    <dbReference type="NCBI Taxonomy" id="246404"/>
    <lineage>
        <taxon>Eukaryota</taxon>
        <taxon>Fungi</taxon>
        <taxon>Fungi incertae sedis</taxon>
        <taxon>Chytridiomycota</taxon>
        <taxon>Chytridiomycota incertae sedis</taxon>
        <taxon>Chytridiomycetes</taxon>
        <taxon>Chytridiales</taxon>
        <taxon>Chytriomycetaceae</taxon>
        <taxon>Chytriomyces</taxon>
    </lineage>
</organism>
<dbReference type="Proteomes" id="UP000320333">
    <property type="component" value="Unassembled WGS sequence"/>
</dbReference>
<dbReference type="STRING" id="246404.A0A507FJ76"/>
<dbReference type="AlphaFoldDB" id="A0A507FJ76"/>
<keyword evidence="2" id="KW-0472">Membrane</keyword>
<feature type="region of interest" description="Disordered" evidence="1">
    <location>
        <begin position="134"/>
        <end position="189"/>
    </location>
</feature>
<evidence type="ECO:0000256" key="3">
    <source>
        <dbReference type="SAM" id="SignalP"/>
    </source>
</evidence>
<keyword evidence="2" id="KW-1133">Transmembrane helix</keyword>
<dbReference type="EMBL" id="QEAP01000049">
    <property type="protein sequence ID" value="TPX76364.1"/>
    <property type="molecule type" value="Genomic_DNA"/>
</dbReference>
<evidence type="ECO:0008006" key="6">
    <source>
        <dbReference type="Google" id="ProtNLM"/>
    </source>
</evidence>